<evidence type="ECO:0000256" key="1">
    <source>
        <dbReference type="SAM" id="MobiDB-lite"/>
    </source>
</evidence>
<proteinExistence type="predicted"/>
<dbReference type="EMBL" id="KV784355">
    <property type="protein sequence ID" value="OEU19589.1"/>
    <property type="molecule type" value="Genomic_DNA"/>
</dbReference>
<feature type="compositionally biased region" description="Low complexity" evidence="1">
    <location>
        <begin position="183"/>
        <end position="195"/>
    </location>
</feature>
<dbReference type="AlphaFoldDB" id="A0A1E7FN46"/>
<dbReference type="Proteomes" id="UP000095751">
    <property type="component" value="Unassembled WGS sequence"/>
</dbReference>
<sequence>MIRRKTTTKKERMNKAATPTDVPNTTAVVHIISSCSSIRSTNSVRFMEDTHTDDPLQRSAWKPTTSSHASIAPPVFINRRSSLDFNSNFIEHADENDNVDDKYDANNSNDNNGSVNVNDKGDCINIHTCNEHNQKTKSKKPLSLLRSIIKKGRNYHHGNKIIEKGSNNINNKRWTSMTTLTTASCSSPSRANSSPIKPPTYASRKSSLDFNKNFLDHKDIIQQPQQQQHGNTNGSNSNISIENGSSNANNNNNNERWTPTTTNSSSSSSSSQASSSIAAALSSQLPPTFARRRSSLDFNNNFIDRKDSMITHKNNNRKKSKNNLLSRSSIYNKKGGREGDRKNRHDNDNKNTNNIEEGIIVNENGNDNNDNDNDNQRWTPMSTTTTSSSSLPSSKASSIVASSSILPPTFVNRRSSLDFNRNFIDQDCFYIAK</sequence>
<feature type="region of interest" description="Disordered" evidence="1">
    <location>
        <begin position="223"/>
        <end position="271"/>
    </location>
</feature>
<keyword evidence="3" id="KW-1185">Reference proteome</keyword>
<feature type="region of interest" description="Disordered" evidence="1">
    <location>
        <begin position="309"/>
        <end position="394"/>
    </location>
</feature>
<protein>
    <submittedName>
        <fullName evidence="2">Uncharacterized protein</fullName>
    </submittedName>
</protein>
<organism evidence="2 3">
    <name type="scientific">Fragilariopsis cylindrus CCMP1102</name>
    <dbReference type="NCBI Taxonomy" id="635003"/>
    <lineage>
        <taxon>Eukaryota</taxon>
        <taxon>Sar</taxon>
        <taxon>Stramenopiles</taxon>
        <taxon>Ochrophyta</taxon>
        <taxon>Bacillariophyta</taxon>
        <taxon>Bacillariophyceae</taxon>
        <taxon>Bacillariophycidae</taxon>
        <taxon>Bacillariales</taxon>
        <taxon>Bacillariaceae</taxon>
        <taxon>Fragilariopsis</taxon>
    </lineage>
</organism>
<accession>A0A1E7FN46</accession>
<feature type="region of interest" description="Disordered" evidence="1">
    <location>
        <begin position="1"/>
        <end position="20"/>
    </location>
</feature>
<gene>
    <name evidence="2" type="ORF">FRACYDRAFT_235648</name>
</gene>
<name>A0A1E7FN46_9STRA</name>
<dbReference type="InParanoid" id="A0A1E7FN46"/>
<evidence type="ECO:0000313" key="2">
    <source>
        <dbReference type="EMBL" id="OEU19589.1"/>
    </source>
</evidence>
<feature type="region of interest" description="Disordered" evidence="1">
    <location>
        <begin position="181"/>
        <end position="205"/>
    </location>
</feature>
<feature type="compositionally biased region" description="Low complexity" evidence="1">
    <location>
        <begin position="350"/>
        <end position="368"/>
    </location>
</feature>
<reference evidence="2 3" key="1">
    <citation type="submission" date="2016-09" db="EMBL/GenBank/DDBJ databases">
        <title>Extensive genetic diversity and differential bi-allelic expression allows diatom success in the polar Southern Ocean.</title>
        <authorList>
            <consortium name="DOE Joint Genome Institute"/>
            <person name="Mock T."/>
            <person name="Otillar R.P."/>
            <person name="Strauss J."/>
            <person name="Dupont C."/>
            <person name="Frickenhaus S."/>
            <person name="Maumus F."/>
            <person name="Mcmullan M."/>
            <person name="Sanges R."/>
            <person name="Schmutz J."/>
            <person name="Toseland A."/>
            <person name="Valas R."/>
            <person name="Veluchamy A."/>
            <person name="Ward B.J."/>
            <person name="Allen A."/>
            <person name="Barry K."/>
            <person name="Falciatore A."/>
            <person name="Ferrante M."/>
            <person name="Fortunato A.E."/>
            <person name="Gloeckner G."/>
            <person name="Gruber A."/>
            <person name="Hipkin R."/>
            <person name="Janech M."/>
            <person name="Kroth P."/>
            <person name="Leese F."/>
            <person name="Lindquist E."/>
            <person name="Lyon B.R."/>
            <person name="Martin J."/>
            <person name="Mayer C."/>
            <person name="Parker M."/>
            <person name="Quesneville H."/>
            <person name="Raymond J."/>
            <person name="Uhlig C."/>
            <person name="Valentin K.U."/>
            <person name="Worden A.Z."/>
            <person name="Armbrust E.V."/>
            <person name="Bowler C."/>
            <person name="Green B."/>
            <person name="Moulton V."/>
            <person name="Van Oosterhout C."/>
            <person name="Grigoriev I."/>
        </authorList>
    </citation>
    <scope>NUCLEOTIDE SEQUENCE [LARGE SCALE GENOMIC DNA]</scope>
    <source>
        <strain evidence="2 3">CCMP1102</strain>
    </source>
</reference>
<dbReference type="PROSITE" id="PS51257">
    <property type="entry name" value="PROKAR_LIPOPROTEIN"/>
    <property type="match status" value="1"/>
</dbReference>
<dbReference type="KEGG" id="fcy:FRACYDRAFT_235648"/>
<feature type="compositionally biased region" description="Basic and acidic residues" evidence="1">
    <location>
        <begin position="335"/>
        <end position="349"/>
    </location>
</feature>
<feature type="compositionally biased region" description="Low complexity" evidence="1">
    <location>
        <begin position="223"/>
        <end position="255"/>
    </location>
</feature>
<feature type="compositionally biased region" description="Low complexity" evidence="1">
    <location>
        <begin position="382"/>
        <end position="394"/>
    </location>
</feature>
<evidence type="ECO:0000313" key="3">
    <source>
        <dbReference type="Proteomes" id="UP000095751"/>
    </source>
</evidence>